<comment type="subunit">
    <text evidence="8">Interacts (via the WW domains) with the phosphorylated C-terminal domain of NRPB1 (via CTD domain).</text>
</comment>
<evidence type="ECO:0000256" key="2">
    <source>
        <dbReference type="ARBA" id="ARBA00022664"/>
    </source>
</evidence>
<keyword evidence="5" id="KW-0539">Nucleus</keyword>
<evidence type="ECO:0000256" key="8">
    <source>
        <dbReference type="ARBA" id="ARBA00064817"/>
    </source>
</evidence>
<keyword evidence="14" id="KW-1185">Reference proteome</keyword>
<feature type="domain" description="FF" evidence="12">
    <location>
        <begin position="596"/>
        <end position="651"/>
    </location>
</feature>
<dbReference type="Gene3D" id="2.20.70.10">
    <property type="match status" value="2"/>
</dbReference>
<dbReference type="PANTHER" id="PTHR11864">
    <property type="entry name" value="PRE-MRNA-PROCESSING PROTEIN PRP40"/>
    <property type="match status" value="1"/>
</dbReference>
<dbReference type="InterPro" id="IPR001202">
    <property type="entry name" value="WW_dom"/>
</dbReference>
<feature type="domain" description="FF" evidence="12">
    <location>
        <begin position="389"/>
        <end position="443"/>
    </location>
</feature>
<dbReference type="GO" id="GO:0003723">
    <property type="term" value="F:RNA binding"/>
    <property type="evidence" value="ECO:0000318"/>
    <property type="project" value="GO_Central"/>
</dbReference>
<feature type="compositionally biased region" description="Basic and acidic residues" evidence="10">
    <location>
        <begin position="760"/>
        <end position="770"/>
    </location>
</feature>
<feature type="coiled-coil region" evidence="9">
    <location>
        <begin position="575"/>
        <end position="602"/>
    </location>
</feature>
<dbReference type="SUPFAM" id="SSF51045">
    <property type="entry name" value="WW domain"/>
    <property type="match status" value="2"/>
</dbReference>
<dbReference type="PROSITE" id="PS01159">
    <property type="entry name" value="WW_DOMAIN_1"/>
    <property type="match status" value="2"/>
</dbReference>
<dbReference type="HOGENOM" id="CLU_005825_2_0_1"/>
<feature type="domain" description="FF" evidence="12">
    <location>
        <begin position="462"/>
        <end position="524"/>
    </location>
</feature>
<dbReference type="Gene3D" id="1.10.10.440">
    <property type="entry name" value="FF domain"/>
    <property type="match status" value="5"/>
</dbReference>
<dbReference type="CDD" id="cd00201">
    <property type="entry name" value="WW"/>
    <property type="match status" value="2"/>
</dbReference>
<comment type="similarity">
    <text evidence="7">Belongs to the PRPF40 family.</text>
</comment>
<dbReference type="GO" id="GO:0071004">
    <property type="term" value="C:U2-type prespliceosome"/>
    <property type="evidence" value="ECO:0000318"/>
    <property type="project" value="GO_Central"/>
</dbReference>
<evidence type="ECO:0000256" key="3">
    <source>
        <dbReference type="ARBA" id="ARBA00022737"/>
    </source>
</evidence>
<dbReference type="FunFam" id="1.10.10.440:FF:000026">
    <property type="entry name" value="Pre-mRNA-processing protein 40A"/>
    <property type="match status" value="1"/>
</dbReference>
<name>D8R7Q1_SELML</name>
<dbReference type="PANTHER" id="PTHR11864:SF0">
    <property type="entry name" value="PRP40 PRE-MRNA PROCESSING FACTOR 40 HOMOLOG A (YEAST)"/>
    <property type="match status" value="1"/>
</dbReference>
<dbReference type="SUPFAM" id="SSF81698">
    <property type="entry name" value="FF domain"/>
    <property type="match status" value="5"/>
</dbReference>
<feature type="domain" description="WW" evidence="11">
    <location>
        <begin position="136"/>
        <end position="169"/>
    </location>
</feature>
<keyword evidence="4" id="KW-0508">mRNA splicing</keyword>
<dbReference type="STRING" id="88036.D8R7Q1"/>
<dbReference type="GO" id="GO:0045292">
    <property type="term" value="P:mRNA cis splicing, via spliceosome"/>
    <property type="evidence" value="ECO:0007669"/>
    <property type="project" value="InterPro"/>
</dbReference>
<keyword evidence="2" id="KW-0507">mRNA processing</keyword>
<comment type="subcellular location">
    <subcellularLocation>
        <location evidence="1">Nucleus</location>
    </subcellularLocation>
</comment>
<feature type="region of interest" description="Disordered" evidence="10">
    <location>
        <begin position="653"/>
        <end position="784"/>
    </location>
</feature>
<gene>
    <name evidence="13" type="ORF">SELMODRAFT_439841</name>
</gene>
<feature type="coiled-coil region" evidence="9">
    <location>
        <begin position="434"/>
        <end position="467"/>
    </location>
</feature>
<evidence type="ECO:0000259" key="12">
    <source>
        <dbReference type="PROSITE" id="PS51676"/>
    </source>
</evidence>
<evidence type="ECO:0000313" key="13">
    <source>
        <dbReference type="EMBL" id="EFJ31572.1"/>
    </source>
</evidence>
<dbReference type="GO" id="GO:0005685">
    <property type="term" value="C:U1 snRNP"/>
    <property type="evidence" value="ECO:0000318"/>
    <property type="project" value="GO_Central"/>
</dbReference>
<dbReference type="eggNOG" id="KOG0152">
    <property type="taxonomic scope" value="Eukaryota"/>
</dbReference>
<dbReference type="FunCoup" id="D8R7Q1">
    <property type="interactions" value="4606"/>
</dbReference>
<dbReference type="FunFam" id="1.10.10.440:FF:000013">
    <property type="entry name" value="pre-mRNA-processing protein 40A isoform X1"/>
    <property type="match status" value="1"/>
</dbReference>
<feature type="compositionally biased region" description="Basic and acidic residues" evidence="10">
    <location>
        <begin position="653"/>
        <end position="716"/>
    </location>
</feature>
<evidence type="ECO:0000259" key="11">
    <source>
        <dbReference type="PROSITE" id="PS50020"/>
    </source>
</evidence>
<dbReference type="InterPro" id="IPR036517">
    <property type="entry name" value="FF_domain_sf"/>
</dbReference>
<feature type="region of interest" description="Disordered" evidence="10">
    <location>
        <begin position="202"/>
        <end position="230"/>
    </location>
</feature>
<proteinExistence type="inferred from homology"/>
<dbReference type="FunFam" id="1.10.10.440:FF:000024">
    <property type="entry name" value="Pre-mRNA-processing protein 40A"/>
    <property type="match status" value="1"/>
</dbReference>
<feature type="compositionally biased region" description="Pro residues" evidence="10">
    <location>
        <begin position="1"/>
        <end position="19"/>
    </location>
</feature>
<dbReference type="Proteomes" id="UP000001514">
    <property type="component" value="Unassembled WGS sequence"/>
</dbReference>
<feature type="domain" description="WW" evidence="11">
    <location>
        <begin position="95"/>
        <end position="128"/>
    </location>
</feature>
<dbReference type="OMA" id="HDELNYG"/>
<evidence type="ECO:0000256" key="7">
    <source>
        <dbReference type="ARBA" id="ARBA00061317"/>
    </source>
</evidence>
<dbReference type="GO" id="GO:0070063">
    <property type="term" value="F:RNA polymerase binding"/>
    <property type="evidence" value="ECO:0007669"/>
    <property type="project" value="UniProtKB-ARBA"/>
</dbReference>
<dbReference type="PROSITE" id="PS50020">
    <property type="entry name" value="WW_DOMAIN_2"/>
    <property type="match status" value="2"/>
</dbReference>
<evidence type="ECO:0008006" key="15">
    <source>
        <dbReference type="Google" id="ProtNLM"/>
    </source>
</evidence>
<feature type="domain" description="FF" evidence="12">
    <location>
        <begin position="254"/>
        <end position="308"/>
    </location>
</feature>
<keyword evidence="9" id="KW-0175">Coiled coil</keyword>
<dbReference type="InParanoid" id="D8R7Q1"/>
<accession>D8R7Q1</accession>
<dbReference type="Pfam" id="PF25432">
    <property type="entry name" value="FF_PRPF40A"/>
    <property type="match status" value="1"/>
</dbReference>
<feature type="compositionally biased region" description="Basic residues" evidence="10">
    <location>
        <begin position="743"/>
        <end position="759"/>
    </location>
</feature>
<evidence type="ECO:0000256" key="10">
    <source>
        <dbReference type="SAM" id="MobiDB-lite"/>
    </source>
</evidence>
<dbReference type="AlphaFoldDB" id="D8R7Q1"/>
<feature type="region of interest" description="Disordered" evidence="10">
    <location>
        <begin position="81"/>
        <end position="107"/>
    </location>
</feature>
<feature type="domain" description="FF" evidence="12">
    <location>
        <begin position="321"/>
        <end position="376"/>
    </location>
</feature>
<organism evidence="14">
    <name type="scientific">Selaginella moellendorffii</name>
    <name type="common">Spikemoss</name>
    <dbReference type="NCBI Taxonomy" id="88036"/>
    <lineage>
        <taxon>Eukaryota</taxon>
        <taxon>Viridiplantae</taxon>
        <taxon>Streptophyta</taxon>
        <taxon>Embryophyta</taxon>
        <taxon>Tracheophyta</taxon>
        <taxon>Lycopodiopsida</taxon>
        <taxon>Selaginellales</taxon>
        <taxon>Selaginellaceae</taxon>
        <taxon>Selaginella</taxon>
    </lineage>
</organism>
<dbReference type="InterPro" id="IPR036020">
    <property type="entry name" value="WW_dom_sf"/>
</dbReference>
<feature type="region of interest" description="Disordered" evidence="10">
    <location>
        <begin position="1"/>
        <end position="64"/>
    </location>
</feature>
<dbReference type="EMBL" id="GL377573">
    <property type="protein sequence ID" value="EFJ31572.1"/>
    <property type="molecule type" value="Genomic_DNA"/>
</dbReference>
<evidence type="ECO:0000256" key="1">
    <source>
        <dbReference type="ARBA" id="ARBA00004123"/>
    </source>
</evidence>
<evidence type="ECO:0000256" key="4">
    <source>
        <dbReference type="ARBA" id="ARBA00023187"/>
    </source>
</evidence>
<dbReference type="InterPro" id="IPR039726">
    <property type="entry name" value="Prp40-like"/>
</dbReference>
<keyword evidence="3" id="KW-0677">Repeat</keyword>
<evidence type="ECO:0000256" key="9">
    <source>
        <dbReference type="SAM" id="Coils"/>
    </source>
</evidence>
<dbReference type="SMART" id="SM00441">
    <property type="entry name" value="FF"/>
    <property type="match status" value="5"/>
</dbReference>
<dbReference type="Pfam" id="PF00397">
    <property type="entry name" value="WW"/>
    <property type="match status" value="2"/>
</dbReference>
<evidence type="ECO:0000256" key="5">
    <source>
        <dbReference type="ARBA" id="ARBA00023242"/>
    </source>
</evidence>
<protein>
    <recommendedName>
        <fullName evidence="15">Pre-mRNA-processing protein 40A</fullName>
    </recommendedName>
</protein>
<dbReference type="Gramene" id="EFJ31572">
    <property type="protein sequence ID" value="EFJ31572"/>
    <property type="gene ID" value="SELMODRAFT_439841"/>
</dbReference>
<dbReference type="SMART" id="SM00456">
    <property type="entry name" value="WW"/>
    <property type="match status" value="2"/>
</dbReference>
<dbReference type="InterPro" id="IPR002713">
    <property type="entry name" value="FF_domain"/>
</dbReference>
<dbReference type="Pfam" id="PF01846">
    <property type="entry name" value="FF"/>
    <property type="match status" value="5"/>
</dbReference>
<evidence type="ECO:0000313" key="14">
    <source>
        <dbReference type="Proteomes" id="UP000001514"/>
    </source>
</evidence>
<feature type="compositionally biased region" description="Basic residues" evidence="10">
    <location>
        <begin position="717"/>
        <end position="726"/>
    </location>
</feature>
<dbReference type="PROSITE" id="PS51676">
    <property type="entry name" value="FF"/>
    <property type="match status" value="5"/>
</dbReference>
<evidence type="ECO:0000256" key="6">
    <source>
        <dbReference type="ARBA" id="ARBA00056384"/>
    </source>
</evidence>
<sequence length="809" mass="94128">MSNVPPPMSSQAAYPPPMQMRPNQASGPFAQPQRPPQGPPGMYGSAVPFPQQGNAYPGSYQVGNPGQLLQSYPVNAGQTNNGMAQGLHSGVPPPGSRASEWQEHFSPDGRRYYYNKRTKQSSWEKPDELMTPTERADASTVWKEFVTADSRKYYYNKLTRQSTWTMPEEMRVAREQADRGYMGVAKMETAPAPVAQTLTPAATGIPSPAPLAGSGADAAESTEETQQTQQDLEVGISEGKSFSTEEPLISYATKNEAKSAFKELLEAMHVQSDWTWDQAMRVIINDKRYGALKSLGERKQAFNEYLAQRKKLDLEEKRLKQKKAREDFIKMLEESKELTSAMRWSKVVSLFESDPRFHAVDKEREREDLFDDYLLDLERKERDKAREEKKKSRADFRSYLESCDFIKVNSHWRKIQDKLDDDERWSRLDKMDRLEVFQEYIRDLEKEEEEEKKMQKEQIRRKERKNRDEFRSLLEFHKAAGILVARCPWRDYLAKIKEHPAYQAICTNLSGSTPKELFMDVLEELDKLYLEDKAKIKDIMKVGKITVVPTTTYDDFKAALAEAGDLTAISELHIKLAFEDALERLKEKEEKEAKKRRRLAEEFSTLLRSNKTITATSNWEESKPLLQETVEFRAIDDEVVLRKLFDEHVAHLQQKLKEKDRKREKEEKKDKDKDSKDDKDKERKKDKSSKKDRNEDGEPALSKEEKKKDKDRDRDKEKRHRRRHRSASSDDGSDRDDRDEARKSRKHGHEHRRSSRRHGHDSDSDTEAKPKRQKRERRSTEELEDGEILGLHSWSCLFVDRLRGSGFWY</sequence>
<reference evidence="13 14" key="1">
    <citation type="journal article" date="2011" name="Science">
        <title>The Selaginella genome identifies genetic changes associated with the evolution of vascular plants.</title>
        <authorList>
            <person name="Banks J.A."/>
            <person name="Nishiyama T."/>
            <person name="Hasebe M."/>
            <person name="Bowman J.L."/>
            <person name="Gribskov M."/>
            <person name="dePamphilis C."/>
            <person name="Albert V.A."/>
            <person name="Aono N."/>
            <person name="Aoyama T."/>
            <person name="Ambrose B.A."/>
            <person name="Ashton N.W."/>
            <person name="Axtell M.J."/>
            <person name="Barker E."/>
            <person name="Barker M.S."/>
            <person name="Bennetzen J.L."/>
            <person name="Bonawitz N.D."/>
            <person name="Chapple C."/>
            <person name="Cheng C."/>
            <person name="Correa L.G."/>
            <person name="Dacre M."/>
            <person name="DeBarry J."/>
            <person name="Dreyer I."/>
            <person name="Elias M."/>
            <person name="Engstrom E.M."/>
            <person name="Estelle M."/>
            <person name="Feng L."/>
            <person name="Finet C."/>
            <person name="Floyd S.K."/>
            <person name="Frommer W.B."/>
            <person name="Fujita T."/>
            <person name="Gramzow L."/>
            <person name="Gutensohn M."/>
            <person name="Harholt J."/>
            <person name="Hattori M."/>
            <person name="Heyl A."/>
            <person name="Hirai T."/>
            <person name="Hiwatashi Y."/>
            <person name="Ishikawa M."/>
            <person name="Iwata M."/>
            <person name="Karol K.G."/>
            <person name="Koehler B."/>
            <person name="Kolukisaoglu U."/>
            <person name="Kubo M."/>
            <person name="Kurata T."/>
            <person name="Lalonde S."/>
            <person name="Li K."/>
            <person name="Li Y."/>
            <person name="Litt A."/>
            <person name="Lyons E."/>
            <person name="Manning G."/>
            <person name="Maruyama T."/>
            <person name="Michael T.P."/>
            <person name="Mikami K."/>
            <person name="Miyazaki S."/>
            <person name="Morinaga S."/>
            <person name="Murata T."/>
            <person name="Mueller-Roeber B."/>
            <person name="Nelson D.R."/>
            <person name="Obara M."/>
            <person name="Oguri Y."/>
            <person name="Olmstead R.G."/>
            <person name="Onodera N."/>
            <person name="Petersen B.L."/>
            <person name="Pils B."/>
            <person name="Prigge M."/>
            <person name="Rensing S.A."/>
            <person name="Riano-Pachon D.M."/>
            <person name="Roberts A.W."/>
            <person name="Sato Y."/>
            <person name="Scheller H.V."/>
            <person name="Schulz B."/>
            <person name="Schulz C."/>
            <person name="Shakirov E.V."/>
            <person name="Shibagaki N."/>
            <person name="Shinohara N."/>
            <person name="Shippen D.E."/>
            <person name="Soerensen I."/>
            <person name="Sotooka R."/>
            <person name="Sugimoto N."/>
            <person name="Sugita M."/>
            <person name="Sumikawa N."/>
            <person name="Tanurdzic M."/>
            <person name="Theissen G."/>
            <person name="Ulvskov P."/>
            <person name="Wakazuki S."/>
            <person name="Weng J.K."/>
            <person name="Willats W.W."/>
            <person name="Wipf D."/>
            <person name="Wolf P.G."/>
            <person name="Yang L."/>
            <person name="Zimmer A.D."/>
            <person name="Zhu Q."/>
            <person name="Mitros T."/>
            <person name="Hellsten U."/>
            <person name="Loque D."/>
            <person name="Otillar R."/>
            <person name="Salamov A."/>
            <person name="Schmutz J."/>
            <person name="Shapiro H."/>
            <person name="Lindquist E."/>
            <person name="Lucas S."/>
            <person name="Rokhsar D."/>
            <person name="Grigoriev I.V."/>
        </authorList>
    </citation>
    <scope>NUCLEOTIDE SEQUENCE [LARGE SCALE GENOMIC DNA]</scope>
</reference>
<comment type="function">
    <text evidence="6">Binds the phosphorylated C-terminal domain (CTD) of the largest subunit of RNA polymerase II and functions as a scaffold for RNA processing machineries. May be involved in pre-mRNA splicing.</text>
</comment>
<dbReference type="KEGG" id="smo:SELMODRAFT_439841"/>
<dbReference type="GO" id="GO:0000398">
    <property type="term" value="P:mRNA splicing, via spliceosome"/>
    <property type="evidence" value="ECO:0000318"/>
    <property type="project" value="GO_Central"/>
</dbReference>